<name>A0A438HPK7_VITVI</name>
<reference evidence="1 2" key="1">
    <citation type="journal article" date="2018" name="PLoS Genet.">
        <title>Population sequencing reveals clonal diversity and ancestral inbreeding in the grapevine cultivar Chardonnay.</title>
        <authorList>
            <person name="Roach M.J."/>
            <person name="Johnson D.L."/>
            <person name="Bohlmann J."/>
            <person name="van Vuuren H.J."/>
            <person name="Jones S.J."/>
            <person name="Pretorius I.S."/>
            <person name="Schmidt S.A."/>
            <person name="Borneman A.R."/>
        </authorList>
    </citation>
    <scope>NUCLEOTIDE SEQUENCE [LARGE SCALE GENOMIC DNA]</scope>
    <source>
        <strain evidence="2">cv. Chardonnay</strain>
        <tissue evidence="1">Leaf</tissue>
    </source>
</reference>
<protein>
    <submittedName>
        <fullName evidence="1">Uncharacterized protein</fullName>
    </submittedName>
</protein>
<dbReference type="EMBL" id="QGNW01000194">
    <property type="protein sequence ID" value="RVW86378.1"/>
    <property type="molecule type" value="Genomic_DNA"/>
</dbReference>
<comment type="caution">
    <text evidence="1">The sequence shown here is derived from an EMBL/GenBank/DDBJ whole genome shotgun (WGS) entry which is preliminary data.</text>
</comment>
<organism evidence="1 2">
    <name type="scientific">Vitis vinifera</name>
    <name type="common">Grape</name>
    <dbReference type="NCBI Taxonomy" id="29760"/>
    <lineage>
        <taxon>Eukaryota</taxon>
        <taxon>Viridiplantae</taxon>
        <taxon>Streptophyta</taxon>
        <taxon>Embryophyta</taxon>
        <taxon>Tracheophyta</taxon>
        <taxon>Spermatophyta</taxon>
        <taxon>Magnoliopsida</taxon>
        <taxon>eudicotyledons</taxon>
        <taxon>Gunneridae</taxon>
        <taxon>Pentapetalae</taxon>
        <taxon>rosids</taxon>
        <taxon>Vitales</taxon>
        <taxon>Vitaceae</taxon>
        <taxon>Viteae</taxon>
        <taxon>Vitis</taxon>
    </lineage>
</organism>
<dbReference type="Proteomes" id="UP000288805">
    <property type="component" value="Unassembled WGS sequence"/>
</dbReference>
<proteinExistence type="predicted"/>
<sequence length="177" mass="19329">MGIVDGSNPYPPQYSSDELCDQGVLNSVYVVWQYKDQIVLGCIVSSLSPSIVSTIYGLETSRLAWHPPTELVAMVAEANTTYLNQHQWYTDSGNGPGLIISHTSNATIKTVFSTLALNDVAYCPQASAHSLSINKFCKDNNVLFELTGSNFSMKDLKTGDTLMTGPNDRGLYPINLQ</sequence>
<dbReference type="AlphaFoldDB" id="A0A438HPK7"/>
<evidence type="ECO:0000313" key="2">
    <source>
        <dbReference type="Proteomes" id="UP000288805"/>
    </source>
</evidence>
<gene>
    <name evidence="1" type="ORF">CK203_035605</name>
</gene>
<accession>A0A438HPK7</accession>
<evidence type="ECO:0000313" key="1">
    <source>
        <dbReference type="EMBL" id="RVW86378.1"/>
    </source>
</evidence>